<reference evidence="13 14" key="1">
    <citation type="journal article" date="2019" name="Nat. Plants">
        <title>Stout camphor tree genome fills gaps in understanding of flowering plant genome evolution.</title>
        <authorList>
            <person name="Chaw S.M."/>
            <person name="Liu Y.C."/>
            <person name="Wu Y.W."/>
            <person name="Wang H.Y."/>
            <person name="Lin C.I."/>
            <person name="Wu C.S."/>
            <person name="Ke H.M."/>
            <person name="Chang L.Y."/>
            <person name="Hsu C.Y."/>
            <person name="Yang H.T."/>
            <person name="Sudianto E."/>
            <person name="Hsu M.H."/>
            <person name="Wu K.P."/>
            <person name="Wang L.N."/>
            <person name="Leebens-Mack J.H."/>
            <person name="Tsai I.J."/>
        </authorList>
    </citation>
    <scope>NUCLEOTIDE SEQUENCE [LARGE SCALE GENOMIC DNA]</scope>
    <source>
        <strain evidence="14">cv. Chaw 1501</strain>
        <tissue evidence="13">Young leaves</tissue>
    </source>
</reference>
<keyword evidence="8 9" id="KW-0472">Membrane</keyword>
<dbReference type="InterPro" id="IPR008803">
    <property type="entry name" value="RHD3/Sey1"/>
</dbReference>
<accession>A0A3S3NJL7</accession>
<feature type="topological domain" description="Cytoplasmic" evidence="9">
    <location>
        <begin position="801"/>
        <end position="889"/>
    </location>
</feature>
<dbReference type="GO" id="GO:0005789">
    <property type="term" value="C:endoplasmic reticulum membrane"/>
    <property type="evidence" value="ECO:0007669"/>
    <property type="project" value="UniProtKB-SubCell"/>
</dbReference>
<dbReference type="PANTHER" id="PTHR45923:SF20">
    <property type="entry name" value="PROTEIN ROOT HAIR DEFECTIVE 3 HOMOLOG 2"/>
    <property type="match status" value="1"/>
</dbReference>
<evidence type="ECO:0000256" key="8">
    <source>
        <dbReference type="ARBA" id="ARBA00023136"/>
    </source>
</evidence>
<keyword evidence="1 9" id="KW-0812">Transmembrane</keyword>
<protein>
    <recommendedName>
        <fullName evidence="9">Protein ROOT HAIR DEFECTIVE 3 homolog</fullName>
        <ecNumber evidence="9">3.6.5.-</ecNumber>
    </recommendedName>
    <alternativeName>
        <fullName evidence="9">Protein SEY1 homolog</fullName>
    </alternativeName>
</protein>
<evidence type="ECO:0000256" key="11">
    <source>
        <dbReference type="SAM" id="Phobius"/>
    </source>
</evidence>
<dbReference type="HAMAP" id="MF_03109">
    <property type="entry name" value="Sey1"/>
    <property type="match status" value="1"/>
</dbReference>
<dbReference type="PROSITE" id="PS51715">
    <property type="entry name" value="G_GB1_RHD3"/>
    <property type="match status" value="1"/>
</dbReference>
<keyword evidence="5 9" id="KW-1133">Transmembrane helix</keyword>
<evidence type="ECO:0000256" key="9">
    <source>
        <dbReference type="HAMAP-Rule" id="MF_03109"/>
    </source>
</evidence>
<keyword evidence="2 9" id="KW-0547">Nucleotide-binding</keyword>
<feature type="topological domain" description="Cytoplasmic" evidence="9">
    <location>
        <begin position="1"/>
        <end position="755"/>
    </location>
</feature>
<feature type="topological domain" description="Lumenal" evidence="9">
    <location>
        <begin position="777"/>
        <end position="779"/>
    </location>
</feature>
<evidence type="ECO:0000313" key="13">
    <source>
        <dbReference type="EMBL" id="RWR88942.1"/>
    </source>
</evidence>
<evidence type="ECO:0000256" key="4">
    <source>
        <dbReference type="ARBA" id="ARBA00022824"/>
    </source>
</evidence>
<dbReference type="OrthoDB" id="1597724at2759"/>
<evidence type="ECO:0000256" key="5">
    <source>
        <dbReference type="ARBA" id="ARBA00022989"/>
    </source>
</evidence>
<dbReference type="Pfam" id="PF20428">
    <property type="entry name" value="Sey1_3HB"/>
    <property type="match status" value="2"/>
</dbReference>
<keyword evidence="3 9" id="KW-0378">Hydrolase</keyword>
<keyword evidence="7 9" id="KW-0342">GTP-binding</keyword>
<dbReference type="InterPro" id="IPR030386">
    <property type="entry name" value="G_GB1_RHD3_dom"/>
</dbReference>
<dbReference type="SUPFAM" id="SSF52540">
    <property type="entry name" value="P-loop containing nucleoside triphosphate hydrolases"/>
    <property type="match status" value="1"/>
</dbReference>
<dbReference type="CDD" id="cd01851">
    <property type="entry name" value="GBP"/>
    <property type="match status" value="1"/>
</dbReference>
<proteinExistence type="inferred from homology"/>
<feature type="domain" description="GB1/RHD3-type G" evidence="12">
    <location>
        <begin position="38"/>
        <end position="253"/>
    </location>
</feature>
<keyword evidence="6" id="KW-0175">Coiled coil</keyword>
<dbReference type="Gene3D" id="3.40.50.300">
    <property type="entry name" value="P-loop containing nucleotide triphosphate hydrolases"/>
    <property type="match status" value="1"/>
</dbReference>
<feature type="region of interest" description="Disordered" evidence="10">
    <location>
        <begin position="837"/>
        <end position="889"/>
    </location>
</feature>
<dbReference type="AlphaFoldDB" id="A0A3S3NJL7"/>
<dbReference type="EC" id="3.6.5.-" evidence="9"/>
<keyword evidence="14" id="KW-1185">Reference proteome</keyword>
<dbReference type="Pfam" id="PF05879">
    <property type="entry name" value="RHD3_GTPase"/>
    <property type="match status" value="1"/>
</dbReference>
<gene>
    <name evidence="13" type="ORF">CKAN_01798500</name>
</gene>
<feature type="compositionally biased region" description="Low complexity" evidence="10">
    <location>
        <begin position="848"/>
        <end position="862"/>
    </location>
</feature>
<keyword evidence="4 9" id="KW-0256">Endoplasmic reticulum</keyword>
<evidence type="ECO:0000256" key="10">
    <source>
        <dbReference type="SAM" id="MobiDB-lite"/>
    </source>
</evidence>
<evidence type="ECO:0000313" key="14">
    <source>
        <dbReference type="Proteomes" id="UP000283530"/>
    </source>
</evidence>
<comment type="similarity">
    <text evidence="9">Belongs to the TRAFAC class dynamin-like GTPase superfamily. GB1/RHD3 GTPase family. RHD3 subfamily.</text>
</comment>
<evidence type="ECO:0000256" key="1">
    <source>
        <dbReference type="ARBA" id="ARBA00022692"/>
    </source>
</evidence>
<dbReference type="GO" id="GO:0005525">
    <property type="term" value="F:GTP binding"/>
    <property type="evidence" value="ECO:0007669"/>
    <property type="project" value="UniProtKB-UniRule"/>
</dbReference>
<name>A0A3S3NJL7_9MAGN</name>
<dbReference type="InterPro" id="IPR046758">
    <property type="entry name" value="Sey1/RHD3-like_3HB"/>
</dbReference>
<evidence type="ECO:0000256" key="2">
    <source>
        <dbReference type="ARBA" id="ARBA00022741"/>
    </source>
</evidence>
<comment type="subcellular location">
    <subcellularLocation>
        <location evidence="9">Endoplasmic reticulum membrane</location>
        <topology evidence="9">Multi-pass membrane protein</topology>
    </subcellularLocation>
</comment>
<dbReference type="FunFam" id="3.40.50.300:FF:002271">
    <property type="entry name" value="Protein ROOT HAIR DEFECTIVE 3 homolog"/>
    <property type="match status" value="1"/>
</dbReference>
<sequence>MEEDCCSTQLINRDGMFNAAGLENFIKTVNLIPQSRYGYSYAVVSIMGPPSSGKSTLLNHLFRTNFWEMDVLKGRSQTTKGVWIAKCIGIEPFTIVMDLEGTDGRDRGEDDTAFEKQSALFALQLSDVVLINMWCHDIGREQQANKPLLKTVFQVMTRLFSPRRTTLLFVIRDKTKTPLQHLEPILREDIQKIWDTVSKPQTLKDTLLSDFFRVEVTALSSYEEKEEQFKQEVRQLRQRFFNSIAPGGLAGDRRGLIPASGFSLRAQQIWKVLKENKDLDFPAHKVMVAAVRCEEISNEKFSRLTSDERWLELEAAVQSNPVSGFGKKLSSILDTYLSEYDMEAVYFDERVRTAKRQQLESKALQFVQPTYHAMLRHLRSRTLFNFKNQLVRSLNRGKLFAASVRDCSRSCMLEFDQGCADVAIKQADWDTSKVCEKLRRDIEAHATSVRNTKLSEMIADYEKQLTKALVKPVESLFYAAGQDTWASIRKLLRHETEVALSGFSAALSGFELDQETYDKMVGNLVSFARSVVEKKAREEAGKVLIHMKDRFLMVFTHDNASMPRAWTGKEDIWALTKDARAAALKLLSLLAAIRLAEKSDNIEIVLFRSLLDGTSGVSSARDRSVMSASTDLHAASTWEEVPPKDTLITSGVSCARDRSVMSASTDMLAASTWEEVPPKDTLVTSGVSSARDRSVMSASTDLLAASTWEEVPPKDMLITPVQCTSLWARFKDETQYIVTHAIYVKEALRRNDSWIPPPWAIVAMIVLGFNEFMLLLRNPLYLLVIFIIFLLLKALWVELDFTGEFQNGALTGMFSLSSRFHPAVVVNLLKRIAGVGQMHQDPEPPRRQSSLISSESSQSQTQIPVPMTESGFEYSGSAHVPVPARRRPV</sequence>
<evidence type="ECO:0000256" key="3">
    <source>
        <dbReference type="ARBA" id="ARBA00022801"/>
    </source>
</evidence>
<comment type="caution">
    <text evidence="13">The sequence shown here is derived from an EMBL/GenBank/DDBJ whole genome shotgun (WGS) entry which is preliminary data.</text>
</comment>
<dbReference type="PANTHER" id="PTHR45923">
    <property type="entry name" value="PROTEIN SEY1"/>
    <property type="match status" value="1"/>
</dbReference>
<dbReference type="EMBL" id="QPKB01000007">
    <property type="protein sequence ID" value="RWR88942.1"/>
    <property type="molecule type" value="Genomic_DNA"/>
</dbReference>
<feature type="binding site" evidence="9">
    <location>
        <begin position="48"/>
        <end position="55"/>
    </location>
    <ligand>
        <name>GTP</name>
        <dbReference type="ChEBI" id="CHEBI:37565"/>
    </ligand>
</feature>
<dbReference type="GO" id="GO:0003924">
    <property type="term" value="F:GTPase activity"/>
    <property type="evidence" value="ECO:0007669"/>
    <property type="project" value="UniProtKB-UniRule"/>
</dbReference>
<comment type="function">
    <text evidence="9">Probable GTP-binding protein that may be involved in cell development.</text>
</comment>
<evidence type="ECO:0000256" key="7">
    <source>
        <dbReference type="ARBA" id="ARBA00023134"/>
    </source>
</evidence>
<dbReference type="InterPro" id="IPR027417">
    <property type="entry name" value="P-loop_NTPase"/>
</dbReference>
<dbReference type="STRING" id="337451.A0A3S3NJL7"/>
<dbReference type="Proteomes" id="UP000283530">
    <property type="component" value="Unassembled WGS sequence"/>
</dbReference>
<evidence type="ECO:0000259" key="12">
    <source>
        <dbReference type="PROSITE" id="PS51715"/>
    </source>
</evidence>
<dbReference type="GO" id="GO:0016320">
    <property type="term" value="P:endoplasmic reticulum membrane fusion"/>
    <property type="evidence" value="ECO:0007669"/>
    <property type="project" value="TreeGrafter"/>
</dbReference>
<feature type="transmembrane region" description="Helical" evidence="11">
    <location>
        <begin position="780"/>
        <end position="797"/>
    </location>
</feature>
<evidence type="ECO:0000256" key="6">
    <source>
        <dbReference type="ARBA" id="ARBA00023054"/>
    </source>
</evidence>
<organism evidence="13 14">
    <name type="scientific">Cinnamomum micranthum f. kanehirae</name>
    <dbReference type="NCBI Taxonomy" id="337451"/>
    <lineage>
        <taxon>Eukaryota</taxon>
        <taxon>Viridiplantae</taxon>
        <taxon>Streptophyta</taxon>
        <taxon>Embryophyta</taxon>
        <taxon>Tracheophyta</taxon>
        <taxon>Spermatophyta</taxon>
        <taxon>Magnoliopsida</taxon>
        <taxon>Magnoliidae</taxon>
        <taxon>Laurales</taxon>
        <taxon>Lauraceae</taxon>
        <taxon>Cinnamomum</taxon>
    </lineage>
</organism>